<keyword evidence="3" id="KW-1185">Reference proteome</keyword>
<protein>
    <submittedName>
        <fullName evidence="2">Uncharacterized protein</fullName>
    </submittedName>
</protein>
<comment type="caution">
    <text evidence="2">The sequence shown here is derived from an EMBL/GenBank/DDBJ whole genome shotgun (WGS) entry which is preliminary data.</text>
</comment>
<feature type="compositionally biased region" description="Low complexity" evidence="1">
    <location>
        <begin position="65"/>
        <end position="81"/>
    </location>
</feature>
<name>A0A835BIL0_9POAL</name>
<evidence type="ECO:0000313" key="2">
    <source>
        <dbReference type="EMBL" id="KAF8690131.1"/>
    </source>
</evidence>
<organism evidence="2 3">
    <name type="scientific">Digitaria exilis</name>
    <dbReference type="NCBI Taxonomy" id="1010633"/>
    <lineage>
        <taxon>Eukaryota</taxon>
        <taxon>Viridiplantae</taxon>
        <taxon>Streptophyta</taxon>
        <taxon>Embryophyta</taxon>
        <taxon>Tracheophyta</taxon>
        <taxon>Spermatophyta</taxon>
        <taxon>Magnoliopsida</taxon>
        <taxon>Liliopsida</taxon>
        <taxon>Poales</taxon>
        <taxon>Poaceae</taxon>
        <taxon>PACMAD clade</taxon>
        <taxon>Panicoideae</taxon>
        <taxon>Panicodae</taxon>
        <taxon>Paniceae</taxon>
        <taxon>Anthephorinae</taxon>
        <taxon>Digitaria</taxon>
    </lineage>
</organism>
<feature type="region of interest" description="Disordered" evidence="1">
    <location>
        <begin position="57"/>
        <end position="81"/>
    </location>
</feature>
<proteinExistence type="predicted"/>
<accession>A0A835BIL0</accession>
<evidence type="ECO:0000313" key="3">
    <source>
        <dbReference type="Proteomes" id="UP000636709"/>
    </source>
</evidence>
<sequence length="312" mass="33750">MQWPAGRPDEASSPQARLQCLLQLLAHVVRRGRLLRRVFPRGGPAAFRPRGERLVRLRRRRTGRRQPALASGGGPAAAPDLGAEVVHGAPQHNILHVQRFQLPPHQRERRLAVSLGVRHVRALAAPGGGELRPAALPATRVGARGLLDGELAHDEQRHLADGRARGLATAGAAIVGEKLRRNAQAPVEPQARPPPQREHAPRRQLHPGQQRADSALGPRRRHVRREPAPGERERRRRLVDEPLLVPVAVGGHLPDLTGRGAGVGRCGAERVGEGEVAEPWLEAEEEGRRGGVGGEEVELRGASQAGRAPRGQ</sequence>
<reference evidence="2" key="1">
    <citation type="submission" date="2020-07" db="EMBL/GenBank/DDBJ databases">
        <title>Genome sequence and genetic diversity analysis of an under-domesticated orphan crop, white fonio (Digitaria exilis).</title>
        <authorList>
            <person name="Bennetzen J.L."/>
            <person name="Chen S."/>
            <person name="Ma X."/>
            <person name="Wang X."/>
            <person name="Yssel A.E.J."/>
            <person name="Chaluvadi S.R."/>
            <person name="Johnson M."/>
            <person name="Gangashetty P."/>
            <person name="Hamidou F."/>
            <person name="Sanogo M.D."/>
            <person name="Zwaenepoel A."/>
            <person name="Wallace J."/>
            <person name="Van De Peer Y."/>
            <person name="Van Deynze A."/>
        </authorList>
    </citation>
    <scope>NUCLEOTIDE SEQUENCE</scope>
    <source>
        <tissue evidence="2">Leaves</tissue>
    </source>
</reference>
<gene>
    <name evidence="2" type="ORF">HU200_041370</name>
</gene>
<feature type="region of interest" description="Disordered" evidence="1">
    <location>
        <begin position="177"/>
        <end position="237"/>
    </location>
</feature>
<dbReference type="Proteomes" id="UP000636709">
    <property type="component" value="Unassembled WGS sequence"/>
</dbReference>
<dbReference type="EMBL" id="JACEFO010001992">
    <property type="protein sequence ID" value="KAF8690131.1"/>
    <property type="molecule type" value="Genomic_DNA"/>
</dbReference>
<evidence type="ECO:0000256" key="1">
    <source>
        <dbReference type="SAM" id="MobiDB-lite"/>
    </source>
</evidence>
<feature type="region of interest" description="Disordered" evidence="1">
    <location>
        <begin position="275"/>
        <end position="312"/>
    </location>
</feature>
<dbReference type="AlphaFoldDB" id="A0A835BIL0"/>